<feature type="region of interest" description="Disordered" evidence="1">
    <location>
        <begin position="31"/>
        <end position="79"/>
    </location>
</feature>
<evidence type="ECO:0000313" key="2">
    <source>
        <dbReference type="EMBL" id="MBB5030858.1"/>
    </source>
</evidence>
<dbReference type="EMBL" id="JACHIG010000001">
    <property type="protein sequence ID" value="MBB5030858.1"/>
    <property type="molecule type" value="Genomic_DNA"/>
</dbReference>
<feature type="compositionally biased region" description="Basic and acidic residues" evidence="1">
    <location>
        <begin position="52"/>
        <end position="66"/>
    </location>
</feature>
<dbReference type="RefSeq" id="WP_184337810.1">
    <property type="nucleotide sequence ID" value="NZ_JACHIG010000001.1"/>
</dbReference>
<evidence type="ECO:0000256" key="1">
    <source>
        <dbReference type="SAM" id="MobiDB-lite"/>
    </source>
</evidence>
<comment type="caution">
    <text evidence="2">The sequence shown here is derived from an EMBL/GenBank/DDBJ whole genome shotgun (WGS) entry which is preliminary data.</text>
</comment>
<accession>A0A7W8DIB7</accession>
<evidence type="ECO:0000313" key="3">
    <source>
        <dbReference type="Proteomes" id="UP000590740"/>
    </source>
</evidence>
<proteinExistence type="predicted"/>
<dbReference type="AlphaFoldDB" id="A0A7W8DIB7"/>
<dbReference type="Proteomes" id="UP000590740">
    <property type="component" value="Unassembled WGS sequence"/>
</dbReference>
<reference evidence="2 3" key="1">
    <citation type="submission" date="2020-08" db="EMBL/GenBank/DDBJ databases">
        <title>Genomic Encyclopedia of Type Strains, Phase IV (KMG-IV): sequencing the most valuable type-strain genomes for metagenomic binning, comparative biology and taxonomic classification.</title>
        <authorList>
            <person name="Goeker M."/>
        </authorList>
    </citation>
    <scope>NUCLEOTIDE SEQUENCE [LARGE SCALE GENOMIC DNA]</scope>
    <source>
        <strain evidence="2 3">DSM 12252</strain>
    </source>
</reference>
<organism evidence="2 3">
    <name type="scientific">Prosthecobacter vanneervenii</name>
    <dbReference type="NCBI Taxonomy" id="48466"/>
    <lineage>
        <taxon>Bacteria</taxon>
        <taxon>Pseudomonadati</taxon>
        <taxon>Verrucomicrobiota</taxon>
        <taxon>Verrucomicrobiia</taxon>
        <taxon>Verrucomicrobiales</taxon>
        <taxon>Verrucomicrobiaceae</taxon>
        <taxon>Prosthecobacter</taxon>
    </lineage>
</organism>
<gene>
    <name evidence="2" type="ORF">HNQ65_000412</name>
</gene>
<protein>
    <submittedName>
        <fullName evidence="2">Uncharacterized protein</fullName>
    </submittedName>
</protein>
<name>A0A7W8DIB7_9BACT</name>
<keyword evidence="3" id="KW-1185">Reference proteome</keyword>
<sequence length="79" mass="8484">MLSTTLPSASQLKQALKLALKLEAAQSELASILGGSSDTASKGPGRPRKKRSMSEEGKKRIAEAQKKRWAAQKKSESSE</sequence>